<organism evidence="2">
    <name type="scientific">Pararge aegeria</name>
    <name type="common">speckled wood butterfly</name>
    <dbReference type="NCBI Taxonomy" id="116150"/>
    <lineage>
        <taxon>Eukaryota</taxon>
        <taxon>Metazoa</taxon>
        <taxon>Ecdysozoa</taxon>
        <taxon>Arthropoda</taxon>
        <taxon>Hexapoda</taxon>
        <taxon>Insecta</taxon>
        <taxon>Pterygota</taxon>
        <taxon>Neoptera</taxon>
        <taxon>Endopterygota</taxon>
        <taxon>Lepidoptera</taxon>
        <taxon>Glossata</taxon>
        <taxon>Ditrysia</taxon>
        <taxon>Papilionoidea</taxon>
        <taxon>Nymphalidae</taxon>
        <taxon>Satyrinae</taxon>
        <taxon>Satyrini</taxon>
        <taxon>Parargina</taxon>
        <taxon>Pararge</taxon>
    </lineage>
</organism>
<feature type="region of interest" description="Disordered" evidence="1">
    <location>
        <begin position="1"/>
        <end position="105"/>
    </location>
</feature>
<reference evidence="2" key="1">
    <citation type="journal article" date="2013" name="BMC Genomics">
        <title>Unscrambling butterfly oogenesis.</title>
        <authorList>
            <person name="Carter J.M."/>
            <person name="Baker S.C."/>
            <person name="Pink R."/>
            <person name="Carter D.R."/>
            <person name="Collins A."/>
            <person name="Tomlin J."/>
            <person name="Gibbs M."/>
            <person name="Breuker C.J."/>
        </authorList>
    </citation>
    <scope>NUCLEOTIDE SEQUENCE</scope>
    <source>
        <tissue evidence="2">Ovary</tissue>
    </source>
</reference>
<name>S4PEC6_9NEOP</name>
<evidence type="ECO:0000313" key="2">
    <source>
        <dbReference type="EMBL" id="JAA90931.1"/>
    </source>
</evidence>
<dbReference type="AlphaFoldDB" id="S4PEC6"/>
<feature type="compositionally biased region" description="Basic and acidic residues" evidence="1">
    <location>
        <begin position="46"/>
        <end position="74"/>
    </location>
</feature>
<feature type="non-terminal residue" evidence="2">
    <location>
        <position position="105"/>
    </location>
</feature>
<evidence type="ECO:0000256" key="1">
    <source>
        <dbReference type="SAM" id="MobiDB-lite"/>
    </source>
</evidence>
<sequence>MLSDESSSDSETGRFKGQTKSQDDKSHNSSSKRDNFHIRPTGRNRRSADRFNRDADRRRNEREKFERQLGDRNRYSRYSPIRRYSRDRSRERSKRSSERHRDTKR</sequence>
<accession>S4PEC6</accession>
<dbReference type="EMBL" id="GAIX01001629">
    <property type="protein sequence ID" value="JAA90931.1"/>
    <property type="molecule type" value="Transcribed_RNA"/>
</dbReference>
<feature type="compositionally biased region" description="Basic and acidic residues" evidence="1">
    <location>
        <begin position="84"/>
        <end position="105"/>
    </location>
</feature>
<reference evidence="2" key="2">
    <citation type="submission" date="2013-05" db="EMBL/GenBank/DDBJ databases">
        <authorList>
            <person name="Carter J.-M."/>
            <person name="Baker S.C."/>
            <person name="Pink R."/>
            <person name="Carter D.R.F."/>
            <person name="Collins A."/>
            <person name="Tomlin J."/>
            <person name="Gibbs M."/>
            <person name="Breuker C.J."/>
        </authorList>
    </citation>
    <scope>NUCLEOTIDE SEQUENCE</scope>
    <source>
        <tissue evidence="2">Ovary</tissue>
    </source>
</reference>
<protein>
    <submittedName>
        <fullName evidence="2">Uncharacterized protein</fullName>
    </submittedName>
</protein>
<feature type="compositionally biased region" description="Basic and acidic residues" evidence="1">
    <location>
        <begin position="21"/>
        <end position="37"/>
    </location>
</feature>
<proteinExistence type="predicted"/>